<keyword evidence="4" id="KW-1185">Reference proteome</keyword>
<feature type="transmembrane region" description="Helical" evidence="1">
    <location>
        <begin position="12"/>
        <end position="30"/>
    </location>
</feature>
<dbReference type="InterPro" id="IPR056304">
    <property type="entry name" value="Lip-like_C"/>
</dbReference>
<dbReference type="AlphaFoldDB" id="A0AAD4HZF1"/>
<feature type="domain" description="Lipase-like C-terminal" evidence="2">
    <location>
        <begin position="387"/>
        <end position="536"/>
    </location>
</feature>
<feature type="transmembrane region" description="Helical" evidence="1">
    <location>
        <begin position="72"/>
        <end position="96"/>
    </location>
</feature>
<dbReference type="InterPro" id="IPR029058">
    <property type="entry name" value="AB_hydrolase_fold"/>
</dbReference>
<dbReference type="Pfam" id="PF24708">
    <property type="entry name" value="Lip_C"/>
    <property type="match status" value="1"/>
</dbReference>
<evidence type="ECO:0000313" key="4">
    <source>
        <dbReference type="Proteomes" id="UP001197093"/>
    </source>
</evidence>
<feature type="transmembrane region" description="Helical" evidence="1">
    <location>
        <begin position="148"/>
        <end position="169"/>
    </location>
</feature>
<proteinExistence type="predicted"/>
<keyword evidence="1" id="KW-0812">Transmembrane</keyword>
<evidence type="ECO:0000259" key="2">
    <source>
        <dbReference type="Pfam" id="PF24708"/>
    </source>
</evidence>
<organism evidence="3 4">
    <name type="scientific">Staphylotrichum longicolle</name>
    <dbReference type="NCBI Taxonomy" id="669026"/>
    <lineage>
        <taxon>Eukaryota</taxon>
        <taxon>Fungi</taxon>
        <taxon>Dikarya</taxon>
        <taxon>Ascomycota</taxon>
        <taxon>Pezizomycotina</taxon>
        <taxon>Sordariomycetes</taxon>
        <taxon>Sordariomycetidae</taxon>
        <taxon>Sordariales</taxon>
        <taxon>Chaetomiaceae</taxon>
        <taxon>Staphylotrichum</taxon>
    </lineage>
</organism>
<feature type="transmembrane region" description="Helical" evidence="1">
    <location>
        <begin position="37"/>
        <end position="60"/>
    </location>
</feature>
<dbReference type="EMBL" id="JAHCVI010000004">
    <property type="protein sequence ID" value="KAG7286743.1"/>
    <property type="molecule type" value="Genomic_DNA"/>
</dbReference>
<dbReference type="SUPFAM" id="SSF53474">
    <property type="entry name" value="alpha/beta-Hydrolases"/>
    <property type="match status" value="1"/>
</dbReference>
<dbReference type="Proteomes" id="UP001197093">
    <property type="component" value="Unassembled WGS sequence"/>
</dbReference>
<gene>
    <name evidence="3" type="ORF">NEMBOFW57_009057</name>
</gene>
<name>A0AAD4HZF1_9PEZI</name>
<protein>
    <recommendedName>
        <fullName evidence="2">Lipase-like C-terminal domain-containing protein</fullName>
    </recommendedName>
</protein>
<keyword evidence="1" id="KW-0472">Membrane</keyword>
<feature type="transmembrane region" description="Helical" evidence="1">
    <location>
        <begin position="190"/>
        <end position="212"/>
    </location>
</feature>
<evidence type="ECO:0000313" key="3">
    <source>
        <dbReference type="EMBL" id="KAG7286743.1"/>
    </source>
</evidence>
<evidence type="ECO:0000256" key="1">
    <source>
        <dbReference type="SAM" id="Phobius"/>
    </source>
</evidence>
<sequence>MAPDPVYFELSWSILSTIGVVNVFFGGLVVSITNFSVIATVPIVTSAAGAVANGLCYYAFYLTSPPVTNQAVASVFADILWLVQEVGLSFFSYVILARILRNQQWWIFASLFWTVILAIFVIRIMIAITRVRLIVGADKGLQGTVDRLHMGYFLLIAMLECVSAYYLLTSFAKAKINSLKRATKTNLFQFLMRSTEVRLAFLAIVGIIRAVTYSFQTLAQSATHTASQVDRFAYTLECLFPIVMLIDILSSKVVFTNQTYDIPFRSGQGQFSDTRQFIACERDEAVFPAHQSEHTVVVHGGAANSGYGGASSKERSIRAEPFGRAAGDVSLDAIGARQAGIRRTVEFDVEVINYFGGFSDFASTLAAEGYVVIQAVVYGDDRLQDWRWSTTNRVTFICHSQGGTTIRYLLYLLSGAAPSDLPQFPRNDERARAKAVITLGTPHKGTTVTDVVQSLLQGDPDRNAVVDFVTSCSYARRRDRVYDLGLDHWGFTRSGRQTYKTMRQRIRPAVLAWFNGQANGLHDNSIAGAADLNNLPATLADPLPYVFTMAFRATNPFPNRTLTRQDVEGFIRLLPAGNIFNLLGVGFGVTTLLQLANRAGIAPTLQRTFSWMTDVANRHLGATGYFSQIPRPGEQIPRPDMLPVIAPFAEFVSNLDLANLGQVQGPFWYFGENGTIDHADQLGVFTDATTNAEVEIMYKLFAELADRLP</sequence>
<feature type="transmembrane region" description="Helical" evidence="1">
    <location>
        <begin position="105"/>
        <end position="128"/>
    </location>
</feature>
<keyword evidence="1" id="KW-1133">Transmembrane helix</keyword>
<dbReference type="Gene3D" id="3.40.50.1820">
    <property type="entry name" value="alpha/beta hydrolase"/>
    <property type="match status" value="1"/>
</dbReference>
<reference evidence="3" key="1">
    <citation type="submission" date="2023-02" db="EMBL/GenBank/DDBJ databases">
        <authorList>
            <person name="Palmer J.M."/>
        </authorList>
    </citation>
    <scope>NUCLEOTIDE SEQUENCE</scope>
    <source>
        <strain evidence="3">FW57</strain>
    </source>
</reference>
<accession>A0AAD4HZF1</accession>
<comment type="caution">
    <text evidence="3">The sequence shown here is derived from an EMBL/GenBank/DDBJ whole genome shotgun (WGS) entry which is preliminary data.</text>
</comment>